<accession>A0A1W6DX56</accession>
<gene>
    <name evidence="1" type="ORF">LAV_00123</name>
</gene>
<protein>
    <submittedName>
        <fullName evidence="1">Uncharacterized protein</fullName>
    </submittedName>
</protein>
<evidence type="ECO:0000313" key="2">
    <source>
        <dbReference type="Proteomes" id="UP000223906"/>
    </source>
</evidence>
<reference evidence="1 2" key="1">
    <citation type="submission" date="2017-02" db="EMBL/GenBank/DDBJ databases">
        <title>The first characterized phage against a member of the ecologically important #sphingomonads reveals high dissimilarity against all other known phages.</title>
        <authorList>
            <person name="Nielsen T.K."/>
            <person name="Carstens A.B."/>
            <person name="Kot W."/>
            <person name="Lametsch R."/>
            <person name="Neve H."/>
            <person name="Hansen L.H."/>
        </authorList>
    </citation>
    <scope>NUCLEOTIDE SEQUENCE [LARGE SCALE GENOMIC DNA]</scope>
</reference>
<evidence type="ECO:0000313" key="1">
    <source>
        <dbReference type="EMBL" id="ARK07498.1"/>
    </source>
</evidence>
<sequence length="93" mass="10317">MNLGHITPHPDAPDSFITMKAPPGMENCVDLDYRIVDSDGRLALMAEFLPTKEEIELMAAGQPVRFLMMLLQRPDGSPLVPPIAMWAREIGEV</sequence>
<dbReference type="Proteomes" id="UP000223906">
    <property type="component" value="Segment"/>
</dbReference>
<organism evidence="1 2">
    <name type="scientific">Sphingobium phage Lacusarx</name>
    <dbReference type="NCBI Taxonomy" id="1980139"/>
    <lineage>
        <taxon>Viruses</taxon>
        <taxon>Duplodnaviria</taxon>
        <taxon>Heunggongvirae</taxon>
        <taxon>Uroviricota</taxon>
        <taxon>Caudoviricetes</taxon>
        <taxon>Lacusarxvirus</taxon>
        <taxon>Lacusarxvirus lacusarx</taxon>
    </lineage>
</organism>
<name>A0A1W6DX56_9CAUD</name>
<proteinExistence type="predicted"/>
<dbReference type="EMBL" id="KY629563">
    <property type="protein sequence ID" value="ARK07498.1"/>
    <property type="molecule type" value="Genomic_DNA"/>
</dbReference>
<keyword evidence="2" id="KW-1185">Reference proteome</keyword>